<proteinExistence type="predicted"/>
<reference evidence="2" key="1">
    <citation type="journal article" date="2014" name="Front. Microbiol.">
        <title>High frequency of phylogenetically diverse reductive dehalogenase-homologous genes in deep subseafloor sedimentary metagenomes.</title>
        <authorList>
            <person name="Kawai M."/>
            <person name="Futagami T."/>
            <person name="Toyoda A."/>
            <person name="Takaki Y."/>
            <person name="Nishi S."/>
            <person name="Hori S."/>
            <person name="Arai W."/>
            <person name="Tsubouchi T."/>
            <person name="Morono Y."/>
            <person name="Uchiyama I."/>
            <person name="Ito T."/>
            <person name="Fujiyama A."/>
            <person name="Inagaki F."/>
            <person name="Takami H."/>
        </authorList>
    </citation>
    <scope>NUCLEOTIDE SEQUENCE</scope>
    <source>
        <strain evidence="2">Expedition CK06-06</strain>
    </source>
</reference>
<dbReference type="EMBL" id="BARW01037146">
    <property type="protein sequence ID" value="GAJ22998.1"/>
    <property type="molecule type" value="Genomic_DNA"/>
</dbReference>
<organism evidence="2">
    <name type="scientific">marine sediment metagenome</name>
    <dbReference type="NCBI Taxonomy" id="412755"/>
    <lineage>
        <taxon>unclassified sequences</taxon>
        <taxon>metagenomes</taxon>
        <taxon>ecological metagenomes</taxon>
    </lineage>
</organism>
<evidence type="ECO:0008006" key="3">
    <source>
        <dbReference type="Google" id="ProtNLM"/>
    </source>
</evidence>
<dbReference type="SUPFAM" id="SSF102114">
    <property type="entry name" value="Radical SAM enzymes"/>
    <property type="match status" value="1"/>
</dbReference>
<dbReference type="Gene3D" id="3.20.20.70">
    <property type="entry name" value="Aldolase class I"/>
    <property type="match status" value="1"/>
</dbReference>
<dbReference type="InterPro" id="IPR013785">
    <property type="entry name" value="Aldolase_TIM"/>
</dbReference>
<feature type="coiled-coil region" evidence="1">
    <location>
        <begin position="3"/>
        <end position="30"/>
    </location>
</feature>
<dbReference type="InterPro" id="IPR058240">
    <property type="entry name" value="rSAM_sf"/>
</dbReference>
<dbReference type="AlphaFoldDB" id="X1UZT9"/>
<gene>
    <name evidence="2" type="ORF">S12H4_57433</name>
</gene>
<keyword evidence="1" id="KW-0175">Coiled coil</keyword>
<evidence type="ECO:0000313" key="2">
    <source>
        <dbReference type="EMBL" id="GAJ22998.1"/>
    </source>
</evidence>
<name>X1UZT9_9ZZZZ</name>
<feature type="non-terminal residue" evidence="2">
    <location>
        <position position="1"/>
    </location>
</feature>
<evidence type="ECO:0000256" key="1">
    <source>
        <dbReference type="SAM" id="Coils"/>
    </source>
</evidence>
<sequence>LSIRKLKEKVNEIKNELDKEEQKIITYSKNFTLSLSNYCQNQCGYCFYNYRIAKETGEKNVVLIEDEKIDLITKNAAQYGCTEALLMSGE</sequence>
<protein>
    <recommendedName>
        <fullName evidence="3">Radical SAM core domain-containing protein</fullName>
    </recommendedName>
</protein>
<comment type="caution">
    <text evidence="2">The sequence shown here is derived from an EMBL/GenBank/DDBJ whole genome shotgun (WGS) entry which is preliminary data.</text>
</comment>
<accession>X1UZT9</accession>